<dbReference type="InterPro" id="IPR004027">
    <property type="entry name" value="SEC_C_motif"/>
</dbReference>
<gene>
    <name evidence="2" type="ORF">EV189_0764</name>
</gene>
<proteinExistence type="predicted"/>
<name>A0A4Q7NYN9_9ACTN</name>
<dbReference type="Proteomes" id="UP000293638">
    <property type="component" value="Unassembled WGS sequence"/>
</dbReference>
<dbReference type="RefSeq" id="WP_130491582.1">
    <property type="nucleotide sequence ID" value="NZ_SGXD01000001.1"/>
</dbReference>
<dbReference type="EMBL" id="SGXD01000001">
    <property type="protein sequence ID" value="RZS91522.1"/>
    <property type="molecule type" value="Genomic_DNA"/>
</dbReference>
<protein>
    <submittedName>
        <fullName evidence="2">SEC-C motif-containing protein</fullName>
    </submittedName>
</protein>
<sequence>MADDTRAVPCPCGTGLELDACCGRYLAGEPAPTAEALMRSRFTAYARADVAHLLRTWHPTTRPARLVLDPDLAWERLVVLDVVPGGLFDDTGEVEFVATYRQGGRRGRLAERSRFTRVEGAWAYVDGDVR</sequence>
<dbReference type="Pfam" id="PF17775">
    <property type="entry name" value="YchJ_M-like"/>
    <property type="match status" value="1"/>
</dbReference>
<reference evidence="2 3" key="1">
    <citation type="submission" date="2019-02" db="EMBL/GenBank/DDBJ databases">
        <title>Genomic Encyclopedia of Type Strains, Phase IV (KMG-IV): sequencing the most valuable type-strain genomes for metagenomic binning, comparative biology and taxonomic classification.</title>
        <authorList>
            <person name="Goeker M."/>
        </authorList>
    </citation>
    <scope>NUCLEOTIDE SEQUENCE [LARGE SCALE GENOMIC DNA]</scope>
    <source>
        <strain evidence="2 3">DSM 45622</strain>
    </source>
</reference>
<dbReference type="InterPro" id="IPR032710">
    <property type="entry name" value="NTF2-like_dom_sf"/>
</dbReference>
<accession>A0A4Q7NYN9</accession>
<dbReference type="Pfam" id="PF02810">
    <property type="entry name" value="SEC-C"/>
    <property type="match status" value="1"/>
</dbReference>
<organism evidence="2 3">
    <name type="scientific">Motilibacter rhizosphaerae</name>
    <dbReference type="NCBI Taxonomy" id="598652"/>
    <lineage>
        <taxon>Bacteria</taxon>
        <taxon>Bacillati</taxon>
        <taxon>Actinomycetota</taxon>
        <taxon>Actinomycetes</taxon>
        <taxon>Motilibacterales</taxon>
        <taxon>Motilibacteraceae</taxon>
        <taxon>Motilibacter</taxon>
    </lineage>
</organism>
<dbReference type="AlphaFoldDB" id="A0A4Q7NYN9"/>
<evidence type="ECO:0000313" key="3">
    <source>
        <dbReference type="Proteomes" id="UP000293638"/>
    </source>
</evidence>
<evidence type="ECO:0000259" key="1">
    <source>
        <dbReference type="Pfam" id="PF17775"/>
    </source>
</evidence>
<feature type="domain" description="YchJ-like middle NTF2-like" evidence="1">
    <location>
        <begin position="33"/>
        <end position="127"/>
    </location>
</feature>
<dbReference type="Gene3D" id="3.10.450.50">
    <property type="match status" value="1"/>
</dbReference>
<keyword evidence="3" id="KW-1185">Reference proteome</keyword>
<dbReference type="InterPro" id="IPR048469">
    <property type="entry name" value="YchJ-like_M"/>
</dbReference>
<evidence type="ECO:0000313" key="2">
    <source>
        <dbReference type="EMBL" id="RZS91522.1"/>
    </source>
</evidence>
<comment type="caution">
    <text evidence="2">The sequence shown here is derived from an EMBL/GenBank/DDBJ whole genome shotgun (WGS) entry which is preliminary data.</text>
</comment>
<dbReference type="SUPFAM" id="SSF54427">
    <property type="entry name" value="NTF2-like"/>
    <property type="match status" value="1"/>
</dbReference>
<dbReference type="OrthoDB" id="21421at2"/>